<reference evidence="1" key="1">
    <citation type="journal article" date="2018" name="Nat. Plants">
        <title>Whole-genome landscape of Medicago truncatula symbiotic genes.</title>
        <authorList>
            <person name="Pecrix Y."/>
            <person name="Gamas P."/>
            <person name="Carrere S."/>
        </authorList>
    </citation>
    <scope>NUCLEOTIDE SEQUENCE</scope>
    <source>
        <tissue evidence="1">Leaves</tissue>
    </source>
</reference>
<name>A0A396IUN1_MEDTR</name>
<dbReference type="AlphaFoldDB" id="A0A396IUN1"/>
<dbReference type="Gramene" id="rna16475">
    <property type="protein sequence ID" value="RHN68163.1"/>
    <property type="gene ID" value="gene16475"/>
</dbReference>
<protein>
    <submittedName>
        <fullName evidence="1">Uncharacterized protein</fullName>
    </submittedName>
</protein>
<organism evidence="1">
    <name type="scientific">Medicago truncatula</name>
    <name type="common">Barrel medic</name>
    <name type="synonym">Medicago tribuloides</name>
    <dbReference type="NCBI Taxonomy" id="3880"/>
    <lineage>
        <taxon>Eukaryota</taxon>
        <taxon>Viridiplantae</taxon>
        <taxon>Streptophyta</taxon>
        <taxon>Embryophyta</taxon>
        <taxon>Tracheophyta</taxon>
        <taxon>Spermatophyta</taxon>
        <taxon>Magnoliopsida</taxon>
        <taxon>eudicotyledons</taxon>
        <taxon>Gunneridae</taxon>
        <taxon>Pentapetalae</taxon>
        <taxon>rosids</taxon>
        <taxon>fabids</taxon>
        <taxon>Fabales</taxon>
        <taxon>Fabaceae</taxon>
        <taxon>Papilionoideae</taxon>
        <taxon>50 kb inversion clade</taxon>
        <taxon>NPAAA clade</taxon>
        <taxon>Hologalegina</taxon>
        <taxon>IRL clade</taxon>
        <taxon>Trifolieae</taxon>
        <taxon>Medicago</taxon>
    </lineage>
</organism>
<accession>A0A396IUN1</accession>
<dbReference type="EMBL" id="PSQE01000003">
    <property type="protein sequence ID" value="RHN68163.1"/>
    <property type="molecule type" value="Genomic_DNA"/>
</dbReference>
<proteinExistence type="predicted"/>
<sequence>MVLINFEYDSGRYLVIYCFWISKLLYLDFQILLSTEVVIRLSHDQIALFKTFRDTVQNCARKTINHAASRIKQVQLQLCG</sequence>
<dbReference type="Proteomes" id="UP000265566">
    <property type="component" value="Chromosome 3"/>
</dbReference>
<comment type="caution">
    <text evidence="1">The sequence shown here is derived from an EMBL/GenBank/DDBJ whole genome shotgun (WGS) entry which is preliminary data.</text>
</comment>
<evidence type="ECO:0000313" key="1">
    <source>
        <dbReference type="EMBL" id="RHN68163.1"/>
    </source>
</evidence>
<gene>
    <name evidence="1" type="ORF">MtrunA17_Chr3g0110861</name>
</gene>